<comment type="caution">
    <text evidence="6">The sequence shown here is derived from an EMBL/GenBank/DDBJ whole genome shotgun (WGS) entry which is preliminary data.</text>
</comment>
<dbReference type="InterPro" id="IPR029052">
    <property type="entry name" value="Metallo-depent_PP-like"/>
</dbReference>
<dbReference type="AlphaFoldDB" id="A0A562P9N4"/>
<dbReference type="Gene3D" id="3.60.21.10">
    <property type="match status" value="1"/>
</dbReference>
<sequence length="324" mass="35552">MSSPTKPWVESSARVAYEERMFRLAHISDIHLGPLPDVTYRDLASKRVVGYVNWQRNRRRHMHDAVIDTIIADMKACAPDHLAVTGDLVNLALDGEIEMGKHWLETLGSPDDVSVVPGNHDAYVPGAFDKACRSWAAWMTGDGVNTPVDRDSFPYLRVRGNVALIGVTTARATAPFMANGFFLEDQAERLREVLDATVKRGLFRVVMIHHPPVRGAVSQPKRLFGITRFHKVVHRHGAELVLHGHSHEPTLFFIGGRGAKIPVVGVAAAGQSPGGGHPAAQYNLLDIDGEKDNWRIRLTRRGLTGPAIPPSDLEVLELGADAMA</sequence>
<organism evidence="6 7">
    <name type="scientific">Mesorhizobium tianshanense</name>
    <dbReference type="NCBI Taxonomy" id="39844"/>
    <lineage>
        <taxon>Bacteria</taxon>
        <taxon>Pseudomonadati</taxon>
        <taxon>Pseudomonadota</taxon>
        <taxon>Alphaproteobacteria</taxon>
        <taxon>Hyphomicrobiales</taxon>
        <taxon>Phyllobacteriaceae</taxon>
        <taxon>Mesorhizobium</taxon>
    </lineage>
</organism>
<evidence type="ECO:0000256" key="3">
    <source>
        <dbReference type="ARBA" id="ARBA00023004"/>
    </source>
</evidence>
<dbReference type="EMBL" id="VLKT01000005">
    <property type="protein sequence ID" value="TWI41128.1"/>
    <property type="molecule type" value="Genomic_DNA"/>
</dbReference>
<keyword evidence="1" id="KW-0479">Metal-binding</keyword>
<dbReference type="PANTHER" id="PTHR42988">
    <property type="entry name" value="PHOSPHOHYDROLASE"/>
    <property type="match status" value="1"/>
</dbReference>
<dbReference type="GO" id="GO:0046872">
    <property type="term" value="F:metal ion binding"/>
    <property type="evidence" value="ECO:0007669"/>
    <property type="project" value="UniProtKB-KW"/>
</dbReference>
<dbReference type="PANTHER" id="PTHR42988:SF2">
    <property type="entry name" value="CYCLIC NUCLEOTIDE PHOSPHODIESTERASE CBUA0032-RELATED"/>
    <property type="match status" value="1"/>
</dbReference>
<evidence type="ECO:0000256" key="1">
    <source>
        <dbReference type="ARBA" id="ARBA00022723"/>
    </source>
</evidence>
<proteinExistence type="inferred from homology"/>
<name>A0A562P9N4_9HYPH</name>
<dbReference type="InterPro" id="IPR050884">
    <property type="entry name" value="CNP_phosphodiesterase-III"/>
</dbReference>
<comment type="similarity">
    <text evidence="4">Belongs to the cyclic nucleotide phosphodiesterase class-III family.</text>
</comment>
<dbReference type="Pfam" id="PF00149">
    <property type="entry name" value="Metallophos"/>
    <property type="match status" value="1"/>
</dbReference>
<keyword evidence="2" id="KW-0378">Hydrolase</keyword>
<dbReference type="Proteomes" id="UP000317122">
    <property type="component" value="Unassembled WGS sequence"/>
</dbReference>
<evidence type="ECO:0000313" key="6">
    <source>
        <dbReference type="EMBL" id="TWI41128.1"/>
    </source>
</evidence>
<evidence type="ECO:0000259" key="5">
    <source>
        <dbReference type="Pfam" id="PF00149"/>
    </source>
</evidence>
<protein>
    <submittedName>
        <fullName evidence="6">3',5'-cyclic AMP phosphodiesterase CpdA</fullName>
    </submittedName>
</protein>
<keyword evidence="3" id="KW-0408">Iron</keyword>
<reference evidence="6 7" key="1">
    <citation type="journal article" date="2015" name="Stand. Genomic Sci.">
        <title>Genomic Encyclopedia of Bacterial and Archaeal Type Strains, Phase III: the genomes of soil and plant-associated and newly described type strains.</title>
        <authorList>
            <person name="Whitman W.B."/>
            <person name="Woyke T."/>
            <person name="Klenk H.P."/>
            <person name="Zhou Y."/>
            <person name="Lilburn T.G."/>
            <person name="Beck B.J."/>
            <person name="De Vos P."/>
            <person name="Vandamme P."/>
            <person name="Eisen J.A."/>
            <person name="Garrity G."/>
            <person name="Hugenholtz P."/>
            <person name="Kyrpides N.C."/>
        </authorList>
    </citation>
    <scope>NUCLEOTIDE SEQUENCE [LARGE SCALE GENOMIC DNA]</scope>
    <source>
        <strain evidence="6 7">CGMCC 1.2546</strain>
    </source>
</reference>
<evidence type="ECO:0000313" key="7">
    <source>
        <dbReference type="Proteomes" id="UP000317122"/>
    </source>
</evidence>
<dbReference type="SUPFAM" id="SSF56300">
    <property type="entry name" value="Metallo-dependent phosphatases"/>
    <property type="match status" value="1"/>
</dbReference>
<accession>A0A562P9N4</accession>
<dbReference type="GO" id="GO:0016787">
    <property type="term" value="F:hydrolase activity"/>
    <property type="evidence" value="ECO:0007669"/>
    <property type="project" value="UniProtKB-KW"/>
</dbReference>
<dbReference type="InterPro" id="IPR004843">
    <property type="entry name" value="Calcineurin-like_PHP"/>
</dbReference>
<gene>
    <name evidence="6" type="ORF">IQ26_01065</name>
</gene>
<feature type="domain" description="Calcineurin-like phosphoesterase" evidence="5">
    <location>
        <begin position="22"/>
        <end position="249"/>
    </location>
</feature>
<evidence type="ECO:0000256" key="2">
    <source>
        <dbReference type="ARBA" id="ARBA00022801"/>
    </source>
</evidence>
<keyword evidence="7" id="KW-1185">Reference proteome</keyword>
<evidence type="ECO:0000256" key="4">
    <source>
        <dbReference type="ARBA" id="ARBA00025742"/>
    </source>
</evidence>